<evidence type="ECO:0000313" key="2">
    <source>
        <dbReference type="EMBL" id="MDD9206637.1"/>
    </source>
</evidence>
<feature type="transmembrane region" description="Helical" evidence="1">
    <location>
        <begin position="45"/>
        <end position="72"/>
    </location>
</feature>
<gene>
    <name evidence="2" type="ORF">PU560_09195</name>
</gene>
<feature type="non-terminal residue" evidence="2">
    <location>
        <position position="1"/>
    </location>
</feature>
<evidence type="ECO:0000256" key="1">
    <source>
        <dbReference type="SAM" id="Phobius"/>
    </source>
</evidence>
<name>A0ABT5TXG2_9MICO</name>
<keyword evidence="1" id="KW-0472">Membrane</keyword>
<keyword evidence="3" id="KW-1185">Reference proteome</keyword>
<reference evidence="2" key="1">
    <citation type="submission" date="2023-02" db="EMBL/GenBank/DDBJ databases">
        <title>Georgenia sp.10Sc9-8, isolated from a soil sample collected from the Taklamakan desert.</title>
        <authorList>
            <person name="Liu S."/>
        </authorList>
    </citation>
    <scope>NUCLEOTIDE SEQUENCE</scope>
    <source>
        <strain evidence="2">10Sc9-8</strain>
    </source>
</reference>
<accession>A0ABT5TXG2</accession>
<keyword evidence="1" id="KW-0812">Transmembrane</keyword>
<protein>
    <recommendedName>
        <fullName evidence="4">DUF1049 domain-containing protein</fullName>
    </recommendedName>
</protein>
<evidence type="ECO:0000313" key="3">
    <source>
        <dbReference type="Proteomes" id="UP001165561"/>
    </source>
</evidence>
<comment type="caution">
    <text evidence="2">The sequence shown here is derived from an EMBL/GenBank/DDBJ whole genome shotgun (WGS) entry which is preliminary data.</text>
</comment>
<proteinExistence type="predicted"/>
<evidence type="ECO:0008006" key="4">
    <source>
        <dbReference type="Google" id="ProtNLM"/>
    </source>
</evidence>
<sequence>KQGLAVWLWALLIAVLIAVAAWLGADQFNVLAEFNAFPRIPVDEGTLSTAGIVAAILAVLVTLGGAILGGIAGTRYHRKVDRAGIA</sequence>
<feature type="transmembrane region" description="Helical" evidence="1">
    <location>
        <begin position="7"/>
        <end position="25"/>
    </location>
</feature>
<dbReference type="EMBL" id="JARACI010000940">
    <property type="protein sequence ID" value="MDD9206637.1"/>
    <property type="molecule type" value="Genomic_DNA"/>
</dbReference>
<organism evidence="2 3">
    <name type="scientific">Georgenia halotolerans</name>
    <dbReference type="NCBI Taxonomy" id="3028317"/>
    <lineage>
        <taxon>Bacteria</taxon>
        <taxon>Bacillati</taxon>
        <taxon>Actinomycetota</taxon>
        <taxon>Actinomycetes</taxon>
        <taxon>Micrococcales</taxon>
        <taxon>Bogoriellaceae</taxon>
        <taxon>Georgenia</taxon>
    </lineage>
</organism>
<keyword evidence="1" id="KW-1133">Transmembrane helix</keyword>
<dbReference type="Proteomes" id="UP001165561">
    <property type="component" value="Unassembled WGS sequence"/>
</dbReference>